<evidence type="ECO:0000256" key="10">
    <source>
        <dbReference type="PROSITE-ProRule" id="PRU10040"/>
    </source>
</evidence>
<dbReference type="GO" id="GO:0030599">
    <property type="term" value="F:pectinesterase activity"/>
    <property type="evidence" value="ECO:0007669"/>
    <property type="project" value="UniProtKB-UniRule"/>
</dbReference>
<evidence type="ECO:0000256" key="11">
    <source>
        <dbReference type="RuleBase" id="RU000589"/>
    </source>
</evidence>
<dbReference type="PANTHER" id="PTHR31321:SF127">
    <property type="entry name" value="PECTINESTERASE"/>
    <property type="match status" value="1"/>
</dbReference>
<evidence type="ECO:0000256" key="2">
    <source>
        <dbReference type="ARBA" id="ARBA00005184"/>
    </source>
</evidence>
<dbReference type="GO" id="GO:0005576">
    <property type="term" value="C:extracellular region"/>
    <property type="evidence" value="ECO:0007669"/>
    <property type="project" value="UniProtKB-SubCell"/>
</dbReference>
<dbReference type="EC" id="3.1.1.11" evidence="4 11"/>
<evidence type="ECO:0000313" key="14">
    <source>
        <dbReference type="Proteomes" id="UP000799302"/>
    </source>
</evidence>
<dbReference type="FunFam" id="2.160.20.10:FF:000014">
    <property type="entry name" value="Pectinesterase"/>
    <property type="match status" value="1"/>
</dbReference>
<dbReference type="GO" id="GO:0045490">
    <property type="term" value="P:pectin catabolic process"/>
    <property type="evidence" value="ECO:0007669"/>
    <property type="project" value="UniProtKB-UniRule"/>
</dbReference>
<keyword evidence="6 11" id="KW-0732">Signal</keyword>
<dbReference type="InterPro" id="IPR011050">
    <property type="entry name" value="Pectin_lyase_fold/virulence"/>
</dbReference>
<evidence type="ECO:0000256" key="3">
    <source>
        <dbReference type="ARBA" id="ARBA00008891"/>
    </source>
</evidence>
<keyword evidence="8 11" id="KW-0063">Aspartyl esterase</keyword>
<comment type="pathway">
    <text evidence="2 11">Glycan metabolism; pectin degradation; 2-dehydro-3-deoxy-D-gluconate from pectin: step 1/5.</text>
</comment>
<keyword evidence="7 11" id="KW-0378">Hydrolase</keyword>
<dbReference type="InterPro" id="IPR033131">
    <property type="entry name" value="Pectinesterase_Asp_AS"/>
</dbReference>
<evidence type="ECO:0000256" key="4">
    <source>
        <dbReference type="ARBA" id="ARBA00013229"/>
    </source>
</evidence>
<evidence type="ECO:0000256" key="7">
    <source>
        <dbReference type="ARBA" id="ARBA00022801"/>
    </source>
</evidence>
<dbReference type="InterPro" id="IPR000070">
    <property type="entry name" value="Pectinesterase_cat"/>
</dbReference>
<proteinExistence type="inferred from homology"/>
<protein>
    <recommendedName>
        <fullName evidence="4 11">Pectinesterase</fullName>
        <ecNumber evidence="4 11">3.1.1.11</ecNumber>
    </recommendedName>
</protein>
<dbReference type="PROSITE" id="PS00503">
    <property type="entry name" value="PECTINESTERASE_2"/>
    <property type="match status" value="1"/>
</dbReference>
<sequence length="321" mass="34537">MYASITLMLASIVLAGSSPPIGALVVGPNAQYKTIQAAVDAAANGKTIFIEAGTYKEQVFVNETKQGLTLMGATSTPESYSGNRVTITQGRSQADKINNDATGTLRAHGDGLKVYNINLVNSKGKGSQALALSAYGDNQGYYGCQFKGYQDTVLTERGHHVFVNSMIEGATDFIFGMHSLAWFEKVDIKVTDGGWITANGRDSATNPSFYVLNRCTVEGSSSKLNGKAYLGRPWREFARVVFQHSKLGAVVNTAGWSQWQSTDPKTGNVTFGEFGNTGPGASGSRKFGTKLGAAVSINDIIPNHRTWVDSKYVRGDYISKW</sequence>
<keyword evidence="5 11" id="KW-0964">Secreted</keyword>
<comment type="function">
    <text evidence="11">Involved in maceration and soft-rotting of plant tissue.</text>
</comment>
<feature type="domain" description="Pectinesterase catalytic" evidence="12">
    <location>
        <begin position="29"/>
        <end position="286"/>
    </location>
</feature>
<dbReference type="UniPathway" id="UPA00545">
    <property type="reaction ID" value="UER00823"/>
</dbReference>
<name>A0A6A6U866_9PEZI</name>
<dbReference type="PANTHER" id="PTHR31321">
    <property type="entry name" value="ACYL-COA THIOESTER HYDROLASE YBHC-RELATED"/>
    <property type="match status" value="1"/>
</dbReference>
<dbReference type="Gene3D" id="2.160.20.10">
    <property type="entry name" value="Single-stranded right-handed beta-helix, Pectin lyase-like"/>
    <property type="match status" value="1"/>
</dbReference>
<feature type="chain" id="PRO_5025719664" description="Pectinesterase" evidence="11">
    <location>
        <begin position="24"/>
        <end position="321"/>
    </location>
</feature>
<comment type="similarity">
    <text evidence="3">Belongs to the pectinesterase family.</text>
</comment>
<dbReference type="Proteomes" id="UP000799302">
    <property type="component" value="Unassembled WGS sequence"/>
</dbReference>
<reference evidence="13" key="1">
    <citation type="journal article" date="2020" name="Stud. Mycol.">
        <title>101 Dothideomycetes genomes: a test case for predicting lifestyles and emergence of pathogens.</title>
        <authorList>
            <person name="Haridas S."/>
            <person name="Albert R."/>
            <person name="Binder M."/>
            <person name="Bloem J."/>
            <person name="Labutti K."/>
            <person name="Salamov A."/>
            <person name="Andreopoulos B."/>
            <person name="Baker S."/>
            <person name="Barry K."/>
            <person name="Bills G."/>
            <person name="Bluhm B."/>
            <person name="Cannon C."/>
            <person name="Castanera R."/>
            <person name="Culley D."/>
            <person name="Daum C."/>
            <person name="Ezra D."/>
            <person name="Gonzalez J."/>
            <person name="Henrissat B."/>
            <person name="Kuo A."/>
            <person name="Liang C."/>
            <person name="Lipzen A."/>
            <person name="Lutzoni F."/>
            <person name="Magnuson J."/>
            <person name="Mondo S."/>
            <person name="Nolan M."/>
            <person name="Ohm R."/>
            <person name="Pangilinan J."/>
            <person name="Park H.-J."/>
            <person name="Ramirez L."/>
            <person name="Alfaro M."/>
            <person name="Sun H."/>
            <person name="Tritt A."/>
            <person name="Yoshinaga Y."/>
            <person name="Zwiers L.-H."/>
            <person name="Turgeon B."/>
            <person name="Goodwin S."/>
            <person name="Spatafora J."/>
            <person name="Crous P."/>
            <person name="Grigoriev I."/>
        </authorList>
    </citation>
    <scope>NUCLEOTIDE SEQUENCE</scope>
    <source>
        <strain evidence="13">CBS 115976</strain>
    </source>
</reference>
<dbReference type="OrthoDB" id="2019149at2759"/>
<dbReference type="GO" id="GO:0042545">
    <property type="term" value="P:cell wall modification"/>
    <property type="evidence" value="ECO:0007669"/>
    <property type="project" value="UniProtKB-UniRule"/>
</dbReference>
<keyword evidence="13" id="KW-0456">Lyase</keyword>
<evidence type="ECO:0000259" key="12">
    <source>
        <dbReference type="Pfam" id="PF01095"/>
    </source>
</evidence>
<dbReference type="InterPro" id="IPR012334">
    <property type="entry name" value="Pectin_lyas_fold"/>
</dbReference>
<evidence type="ECO:0000313" key="13">
    <source>
        <dbReference type="EMBL" id="KAF2667791.1"/>
    </source>
</evidence>
<dbReference type="GO" id="GO:0016829">
    <property type="term" value="F:lyase activity"/>
    <property type="evidence" value="ECO:0007669"/>
    <property type="project" value="UniProtKB-KW"/>
</dbReference>
<evidence type="ECO:0000256" key="1">
    <source>
        <dbReference type="ARBA" id="ARBA00004613"/>
    </source>
</evidence>
<comment type="subcellular location">
    <subcellularLocation>
        <location evidence="1 11">Secreted</location>
    </subcellularLocation>
</comment>
<evidence type="ECO:0000256" key="5">
    <source>
        <dbReference type="ARBA" id="ARBA00022525"/>
    </source>
</evidence>
<dbReference type="EMBL" id="MU004237">
    <property type="protein sequence ID" value="KAF2667791.1"/>
    <property type="molecule type" value="Genomic_DNA"/>
</dbReference>
<organism evidence="13 14">
    <name type="scientific">Microthyrium microscopicum</name>
    <dbReference type="NCBI Taxonomy" id="703497"/>
    <lineage>
        <taxon>Eukaryota</taxon>
        <taxon>Fungi</taxon>
        <taxon>Dikarya</taxon>
        <taxon>Ascomycota</taxon>
        <taxon>Pezizomycotina</taxon>
        <taxon>Dothideomycetes</taxon>
        <taxon>Dothideomycetes incertae sedis</taxon>
        <taxon>Microthyriales</taxon>
        <taxon>Microthyriaceae</taxon>
        <taxon>Microthyrium</taxon>
    </lineage>
</organism>
<accession>A0A6A6U866</accession>
<feature type="signal peptide" evidence="11">
    <location>
        <begin position="1"/>
        <end position="23"/>
    </location>
</feature>
<keyword evidence="11" id="KW-0961">Cell wall biogenesis/degradation</keyword>
<evidence type="ECO:0000256" key="6">
    <source>
        <dbReference type="ARBA" id="ARBA00022729"/>
    </source>
</evidence>
<dbReference type="AlphaFoldDB" id="A0A6A6U866"/>
<feature type="active site" evidence="10">
    <location>
        <position position="172"/>
    </location>
</feature>
<evidence type="ECO:0000256" key="9">
    <source>
        <dbReference type="ARBA" id="ARBA00047928"/>
    </source>
</evidence>
<gene>
    <name evidence="13" type="ORF">BT63DRAFT_433574</name>
</gene>
<dbReference type="SUPFAM" id="SSF51126">
    <property type="entry name" value="Pectin lyase-like"/>
    <property type="match status" value="1"/>
</dbReference>
<comment type="catalytic activity">
    <reaction evidence="9 11">
        <text>[(1-&gt;4)-alpha-D-galacturonosyl methyl ester](n) + n H2O = [(1-&gt;4)-alpha-D-galacturonosyl](n) + n methanol + n H(+)</text>
        <dbReference type="Rhea" id="RHEA:22380"/>
        <dbReference type="Rhea" id="RHEA-COMP:14570"/>
        <dbReference type="Rhea" id="RHEA-COMP:14573"/>
        <dbReference type="ChEBI" id="CHEBI:15377"/>
        <dbReference type="ChEBI" id="CHEBI:15378"/>
        <dbReference type="ChEBI" id="CHEBI:17790"/>
        <dbReference type="ChEBI" id="CHEBI:140522"/>
        <dbReference type="ChEBI" id="CHEBI:140523"/>
        <dbReference type="EC" id="3.1.1.11"/>
    </reaction>
</comment>
<evidence type="ECO:0000256" key="8">
    <source>
        <dbReference type="ARBA" id="ARBA00023085"/>
    </source>
</evidence>
<dbReference type="Pfam" id="PF01095">
    <property type="entry name" value="Pectinesterase"/>
    <property type="match status" value="1"/>
</dbReference>
<keyword evidence="14" id="KW-1185">Reference proteome</keyword>